<dbReference type="PROSITE" id="PS51257">
    <property type="entry name" value="PROKAR_LIPOPROTEIN"/>
    <property type="match status" value="1"/>
</dbReference>
<proteinExistence type="predicted"/>
<dbReference type="EMBL" id="BOSE01000001">
    <property type="protein sequence ID" value="GIP15457.1"/>
    <property type="molecule type" value="Genomic_DNA"/>
</dbReference>
<dbReference type="Pfam" id="PF14262">
    <property type="entry name" value="Cthe_2159"/>
    <property type="match status" value="1"/>
</dbReference>
<feature type="compositionally biased region" description="Basic and acidic residues" evidence="1">
    <location>
        <begin position="619"/>
        <end position="637"/>
    </location>
</feature>
<comment type="caution">
    <text evidence="2">The sequence shown here is derived from an EMBL/GenBank/DDBJ whole genome shotgun (WGS) entry which is preliminary data.</text>
</comment>
<sequence>MKSGYQQWLGLTLLTLGLIAGGCSSSINDKSNILQTSVSDNAQKSGENQRKQALVEFEEADLDASWSDSDAETISFNGSSIATSAKRGVFIEHSDVTIALPGTYVLNGELSDGSIHVKLEYDGDVKIILNNASIHNEDGAAIFVEDAGKVVVTLADGTANTLSDGEQYKLADGVDEPIGTLYSKADLTINGTGKLIIDANYNNAIVGKDRLLLADGQYEINSVDDGIVGRDLLAVRQGSYKLNVAGDGLKSTNDNADKLGSIYIADGEFTIDAGADAIDSIGELLIDNGSFSMISGGGAHAASSVSSAKGIKAATLLTIQGGSFKIDAYEDALHSNGNVDIRGGQLTLASGDDGVHADQALSIYDGELTVAASYEGLEGMQISIQGGRIELHSSDDGVNVAGGNDQSAFAGRGAASFSSTTDAYLSITGGQLLVDADGDGLDSNGSIEMSGGTVIVNGPENNGNGALDYDDSFTLMGGTLIAAGSSGMAMAPSAEQSTQPSILMYYPTNQAAGTLVQLSNEAGEVLVAFKPTKSYQSILISSAELQAGETYTLSSGGQAELDEQLGLGIMTPAQPGTELVSFTISEGVTYVDESGITTMQGGFGQGGGFGGGGRGGGGRGERDDIAPDAADDRRPMQEDAPADIQTQ</sequence>
<feature type="compositionally biased region" description="Gly residues" evidence="1">
    <location>
        <begin position="601"/>
        <end position="618"/>
    </location>
</feature>
<gene>
    <name evidence="2" type="ORF">J40TS1_10990</name>
</gene>
<protein>
    <recommendedName>
        <fullName evidence="4">Carbohydrate-binding domain-containing protein</fullName>
    </recommendedName>
</protein>
<name>A0A920CT39_9BACL</name>
<dbReference type="Proteomes" id="UP000683139">
    <property type="component" value="Unassembled WGS sequence"/>
</dbReference>
<evidence type="ECO:0008006" key="4">
    <source>
        <dbReference type="Google" id="ProtNLM"/>
    </source>
</evidence>
<evidence type="ECO:0000313" key="2">
    <source>
        <dbReference type="EMBL" id="GIP15457.1"/>
    </source>
</evidence>
<dbReference type="AlphaFoldDB" id="A0A920CT39"/>
<feature type="region of interest" description="Disordered" evidence="1">
    <location>
        <begin position="601"/>
        <end position="647"/>
    </location>
</feature>
<reference evidence="2" key="1">
    <citation type="submission" date="2021-03" db="EMBL/GenBank/DDBJ databases">
        <title>Antimicrobial resistance genes in bacteria isolated from Japanese honey, and their potential for conferring macrolide and lincosamide resistance in the American foulbrood pathogen Paenibacillus larvae.</title>
        <authorList>
            <person name="Okamoto M."/>
            <person name="Kumagai M."/>
            <person name="Kanamori H."/>
            <person name="Takamatsu D."/>
        </authorList>
    </citation>
    <scope>NUCLEOTIDE SEQUENCE</scope>
    <source>
        <strain evidence="2">J40TS1</strain>
    </source>
</reference>
<evidence type="ECO:0000256" key="1">
    <source>
        <dbReference type="SAM" id="MobiDB-lite"/>
    </source>
</evidence>
<evidence type="ECO:0000313" key="3">
    <source>
        <dbReference type="Proteomes" id="UP000683139"/>
    </source>
</evidence>
<organism evidence="2 3">
    <name type="scientific">Paenibacillus montaniterrae</name>
    <dbReference type="NCBI Taxonomy" id="429341"/>
    <lineage>
        <taxon>Bacteria</taxon>
        <taxon>Bacillati</taxon>
        <taxon>Bacillota</taxon>
        <taxon>Bacilli</taxon>
        <taxon>Bacillales</taxon>
        <taxon>Paenibacillaceae</taxon>
        <taxon>Paenibacillus</taxon>
    </lineage>
</organism>
<dbReference type="RefSeq" id="WP_213513661.1">
    <property type="nucleotide sequence ID" value="NZ_BOSE01000001.1"/>
</dbReference>
<keyword evidence="3" id="KW-1185">Reference proteome</keyword>
<accession>A0A920CT39</accession>
<dbReference type="InterPro" id="IPR025584">
    <property type="entry name" value="Cthe_2159"/>
</dbReference>